<feature type="compositionally biased region" description="Low complexity" evidence="1">
    <location>
        <begin position="42"/>
        <end position="62"/>
    </location>
</feature>
<evidence type="ECO:0000313" key="2">
    <source>
        <dbReference type="EMBL" id="KAF9944815.1"/>
    </source>
</evidence>
<keyword evidence="3" id="KW-1185">Reference proteome</keyword>
<evidence type="ECO:0000256" key="1">
    <source>
        <dbReference type="SAM" id="MobiDB-lite"/>
    </source>
</evidence>
<proteinExistence type="predicted"/>
<reference evidence="2" key="1">
    <citation type="journal article" date="2020" name="Fungal Divers.">
        <title>Resolving the Mortierellaceae phylogeny through synthesis of multi-gene phylogenetics and phylogenomics.</title>
        <authorList>
            <person name="Vandepol N."/>
            <person name="Liber J."/>
            <person name="Desiro A."/>
            <person name="Na H."/>
            <person name="Kennedy M."/>
            <person name="Barry K."/>
            <person name="Grigoriev I.V."/>
            <person name="Miller A.N."/>
            <person name="O'Donnell K."/>
            <person name="Stajich J.E."/>
            <person name="Bonito G."/>
        </authorList>
    </citation>
    <scope>NUCLEOTIDE SEQUENCE</scope>
    <source>
        <strain evidence="2">CK1249</strain>
    </source>
</reference>
<dbReference type="Proteomes" id="UP000738359">
    <property type="component" value="Unassembled WGS sequence"/>
</dbReference>
<feature type="compositionally biased region" description="Low complexity" evidence="1">
    <location>
        <begin position="140"/>
        <end position="168"/>
    </location>
</feature>
<dbReference type="OrthoDB" id="10567497at2759"/>
<comment type="caution">
    <text evidence="2">The sequence shown here is derived from an EMBL/GenBank/DDBJ whole genome shotgun (WGS) entry which is preliminary data.</text>
</comment>
<sequence>MVDGSAGEDDFADVESVGAASYMSEDNDFAVPHESSPTVTEDTSSPASSQNSSNDASSSIPTANSTPSATQQEATPSPPLTASPVVQPTPTSEDTFNTSIPCGQQATLTPLIAAEANDVHMQPSKRPELEAKEKEPNRGVVPVVVKQSVRSQPYTRSSAASSESRAPALTDADGFTQVGRGGKPSSTLSAASSQQSPSRLAKPKGKAKAKVQ</sequence>
<dbReference type="AlphaFoldDB" id="A0A9P6IRF7"/>
<dbReference type="EMBL" id="JAAAHY010002297">
    <property type="protein sequence ID" value="KAF9944815.1"/>
    <property type="molecule type" value="Genomic_DNA"/>
</dbReference>
<name>A0A9P6IRF7_MORAP</name>
<feature type="compositionally biased region" description="Acidic residues" evidence="1">
    <location>
        <begin position="1"/>
        <end position="13"/>
    </location>
</feature>
<feature type="compositionally biased region" description="Basic and acidic residues" evidence="1">
    <location>
        <begin position="125"/>
        <end position="137"/>
    </location>
</feature>
<accession>A0A9P6IRF7</accession>
<feature type="region of interest" description="Disordered" evidence="1">
    <location>
        <begin position="1"/>
        <end position="212"/>
    </location>
</feature>
<evidence type="ECO:0000313" key="3">
    <source>
        <dbReference type="Proteomes" id="UP000738359"/>
    </source>
</evidence>
<feature type="compositionally biased region" description="Polar residues" evidence="1">
    <location>
        <begin position="84"/>
        <end position="108"/>
    </location>
</feature>
<feature type="compositionally biased region" description="Basic residues" evidence="1">
    <location>
        <begin position="201"/>
        <end position="212"/>
    </location>
</feature>
<feature type="compositionally biased region" description="Low complexity" evidence="1">
    <location>
        <begin position="184"/>
        <end position="198"/>
    </location>
</feature>
<gene>
    <name evidence="2" type="ORF">BGZ70_004297</name>
</gene>
<organism evidence="2 3">
    <name type="scientific">Mortierella alpina</name>
    <name type="common">Oleaginous fungus</name>
    <name type="synonym">Mortierella renispora</name>
    <dbReference type="NCBI Taxonomy" id="64518"/>
    <lineage>
        <taxon>Eukaryota</taxon>
        <taxon>Fungi</taxon>
        <taxon>Fungi incertae sedis</taxon>
        <taxon>Mucoromycota</taxon>
        <taxon>Mortierellomycotina</taxon>
        <taxon>Mortierellomycetes</taxon>
        <taxon>Mortierellales</taxon>
        <taxon>Mortierellaceae</taxon>
        <taxon>Mortierella</taxon>
    </lineage>
</organism>
<feature type="compositionally biased region" description="Polar residues" evidence="1">
    <location>
        <begin position="63"/>
        <end position="75"/>
    </location>
</feature>
<protein>
    <submittedName>
        <fullName evidence="2">Uncharacterized protein</fullName>
    </submittedName>
</protein>